<protein>
    <submittedName>
        <fullName evidence="1">Uncharacterized protein</fullName>
    </submittedName>
</protein>
<name>A0ABW3IX28_9RHOB</name>
<accession>A0ABW3IX28</accession>
<comment type="caution">
    <text evidence="1">The sequence shown here is derived from an EMBL/GenBank/DDBJ whole genome shotgun (WGS) entry which is preliminary data.</text>
</comment>
<evidence type="ECO:0000313" key="2">
    <source>
        <dbReference type="Proteomes" id="UP001597108"/>
    </source>
</evidence>
<evidence type="ECO:0000313" key="1">
    <source>
        <dbReference type="EMBL" id="MFD0982718.1"/>
    </source>
</evidence>
<dbReference type="RefSeq" id="WP_386079089.1">
    <property type="nucleotide sequence ID" value="NZ_JBHTJT010000060.1"/>
</dbReference>
<reference evidence="2" key="1">
    <citation type="journal article" date="2019" name="Int. J. Syst. Evol. Microbiol.">
        <title>The Global Catalogue of Microorganisms (GCM) 10K type strain sequencing project: providing services to taxonomists for standard genome sequencing and annotation.</title>
        <authorList>
            <consortium name="The Broad Institute Genomics Platform"/>
            <consortium name="The Broad Institute Genome Sequencing Center for Infectious Disease"/>
            <person name="Wu L."/>
            <person name="Ma J."/>
        </authorList>
    </citation>
    <scope>NUCLEOTIDE SEQUENCE [LARGE SCALE GENOMIC DNA]</scope>
    <source>
        <strain evidence="2">CCUG 60524</strain>
    </source>
</reference>
<keyword evidence="2" id="KW-1185">Reference proteome</keyword>
<dbReference type="EMBL" id="JBHTJT010000060">
    <property type="protein sequence ID" value="MFD0982718.1"/>
    <property type="molecule type" value="Genomic_DNA"/>
</dbReference>
<sequence>MTLASVELSNLKSSLGTIDAAHEDDLRIEDDDFVALALRTAAGVSTTALISGPELHPTARSGSAARSNRPAVRSIFITI</sequence>
<organism evidence="1 2">
    <name type="scientific">Tropicimonas aquimaris</name>
    <dbReference type="NCBI Taxonomy" id="914152"/>
    <lineage>
        <taxon>Bacteria</taxon>
        <taxon>Pseudomonadati</taxon>
        <taxon>Pseudomonadota</taxon>
        <taxon>Alphaproteobacteria</taxon>
        <taxon>Rhodobacterales</taxon>
        <taxon>Roseobacteraceae</taxon>
        <taxon>Tropicimonas</taxon>
    </lineage>
</organism>
<proteinExistence type="predicted"/>
<dbReference type="Proteomes" id="UP001597108">
    <property type="component" value="Unassembled WGS sequence"/>
</dbReference>
<gene>
    <name evidence="1" type="ORF">ACFQ2S_24080</name>
</gene>